<dbReference type="PANTHER" id="PTHR11360:SF21">
    <property type="entry name" value="MONOCARBOXYLATE TRANSPORTER 6"/>
    <property type="match status" value="1"/>
</dbReference>
<feature type="region of interest" description="Disordered" evidence="2">
    <location>
        <begin position="1"/>
        <end position="84"/>
    </location>
</feature>
<keyword evidence="3" id="KW-0812">Transmembrane</keyword>
<feature type="transmembrane region" description="Helical" evidence="3">
    <location>
        <begin position="355"/>
        <end position="376"/>
    </location>
</feature>
<dbReference type="InterPro" id="IPR036259">
    <property type="entry name" value="MFS_trans_sf"/>
</dbReference>
<feature type="transmembrane region" description="Helical" evidence="3">
    <location>
        <begin position="320"/>
        <end position="343"/>
    </location>
</feature>
<organism evidence="4 5">
    <name type="scientific">Anguilla anguilla</name>
    <name type="common">European freshwater eel</name>
    <name type="synonym">Muraena anguilla</name>
    <dbReference type="NCBI Taxonomy" id="7936"/>
    <lineage>
        <taxon>Eukaryota</taxon>
        <taxon>Metazoa</taxon>
        <taxon>Chordata</taxon>
        <taxon>Craniata</taxon>
        <taxon>Vertebrata</taxon>
        <taxon>Euteleostomi</taxon>
        <taxon>Actinopterygii</taxon>
        <taxon>Neopterygii</taxon>
        <taxon>Teleostei</taxon>
        <taxon>Anguilliformes</taxon>
        <taxon>Anguillidae</taxon>
        <taxon>Anguilla</taxon>
    </lineage>
</organism>
<dbReference type="Pfam" id="PF07690">
    <property type="entry name" value="MFS_1"/>
    <property type="match status" value="2"/>
</dbReference>
<evidence type="ECO:0000313" key="4">
    <source>
        <dbReference type="EMBL" id="KAG5832730.1"/>
    </source>
</evidence>
<dbReference type="AlphaFoldDB" id="A0A9D3LKK9"/>
<evidence type="ECO:0000256" key="2">
    <source>
        <dbReference type="SAM" id="MobiDB-lite"/>
    </source>
</evidence>
<feature type="transmembrane region" description="Helical" evidence="3">
    <location>
        <begin position="382"/>
        <end position="401"/>
    </location>
</feature>
<evidence type="ECO:0008006" key="6">
    <source>
        <dbReference type="Google" id="ProtNLM"/>
    </source>
</evidence>
<reference evidence="4" key="1">
    <citation type="submission" date="2021-01" db="EMBL/GenBank/DDBJ databases">
        <title>A chromosome-scale assembly of European eel, Anguilla anguilla.</title>
        <authorList>
            <person name="Henkel C."/>
            <person name="Jong-Raadsen S.A."/>
            <person name="Dufour S."/>
            <person name="Weltzien F.-A."/>
            <person name="Palstra A.P."/>
            <person name="Pelster B."/>
            <person name="Spaink H.P."/>
            <person name="Van Den Thillart G.E."/>
            <person name="Jansen H."/>
            <person name="Zahm M."/>
            <person name="Klopp C."/>
            <person name="Cedric C."/>
            <person name="Louis A."/>
            <person name="Berthelot C."/>
            <person name="Parey E."/>
            <person name="Roest Crollius H."/>
            <person name="Montfort J."/>
            <person name="Robinson-Rechavi M."/>
            <person name="Bucao C."/>
            <person name="Bouchez O."/>
            <person name="Gislard M."/>
            <person name="Lluch J."/>
            <person name="Milhes M."/>
            <person name="Lampietro C."/>
            <person name="Lopez Roques C."/>
            <person name="Donnadieu C."/>
            <person name="Braasch I."/>
            <person name="Desvignes T."/>
            <person name="Postlethwait J."/>
            <person name="Bobe J."/>
            <person name="Guiguen Y."/>
            <person name="Dirks R."/>
        </authorList>
    </citation>
    <scope>NUCLEOTIDE SEQUENCE</scope>
    <source>
        <strain evidence="4">Tag_6206</strain>
        <tissue evidence="4">Liver</tissue>
    </source>
</reference>
<keyword evidence="5" id="KW-1185">Reference proteome</keyword>
<dbReference type="Gene3D" id="1.20.1250.20">
    <property type="entry name" value="MFS general substrate transporter like domains"/>
    <property type="match status" value="2"/>
</dbReference>
<evidence type="ECO:0000313" key="5">
    <source>
        <dbReference type="Proteomes" id="UP001044222"/>
    </source>
</evidence>
<protein>
    <recommendedName>
        <fullName evidence="6">Major facilitator superfamily (MFS) profile domain-containing protein</fullName>
    </recommendedName>
</protein>
<dbReference type="GO" id="GO:0016323">
    <property type="term" value="C:basolateral plasma membrane"/>
    <property type="evidence" value="ECO:0007669"/>
    <property type="project" value="TreeGrafter"/>
</dbReference>
<dbReference type="FunFam" id="1.20.1250.20:FF:000242">
    <property type="entry name" value="Solute carrier family 16 member 5"/>
    <property type="match status" value="1"/>
</dbReference>
<keyword evidence="3" id="KW-0472">Membrane</keyword>
<dbReference type="PANTHER" id="PTHR11360">
    <property type="entry name" value="MONOCARBOXYLATE TRANSPORTER"/>
    <property type="match status" value="1"/>
</dbReference>
<gene>
    <name evidence="4" type="ORF">ANANG_G00294260</name>
</gene>
<dbReference type="InterPro" id="IPR011701">
    <property type="entry name" value="MFS"/>
</dbReference>
<feature type="transmembrane region" description="Helical" evidence="3">
    <location>
        <begin position="287"/>
        <end position="308"/>
    </location>
</feature>
<evidence type="ECO:0000256" key="3">
    <source>
        <dbReference type="SAM" id="Phobius"/>
    </source>
</evidence>
<dbReference type="SUPFAM" id="SSF103473">
    <property type="entry name" value="MFS general substrate transporter"/>
    <property type="match status" value="1"/>
</dbReference>
<feature type="transmembrane region" description="Helical" evidence="3">
    <location>
        <begin position="89"/>
        <end position="115"/>
    </location>
</feature>
<sequence>MRGAETCPWIRSNTTGAIGGEGATRIWDGSETAPRACGAGEGDRDGAGETLGCDSEEWEDQQRRPLAQQGTAGEPKDGEEQPVAPDGGWGWVVLGATVMVLALTLAFPTCIGIFYNDLQNEFQASNTETSWVPSIMTAVLHAGGPLCSVLVERYGCRPTVMVGGVLSGLGMAASSFTRTVTELYVTAGFITGLGCCFSFQPAVTIMGHYALPGAGRAPAQLLRVWGRHEAPAGPPAAAAAGPTRRRLPVAAGTRGLKGVRAALDALVAFLLQHMAFDLFLSNRRYRAYALGVAWMMLGFVVPLVYLVPYATAQGVEPGRAALLLSALGFVNVFARPLSGLLLGLPRFQGRGVYPYAFGAALLANGLSDCACSAAGFRALLAYAVAFGLSMSVVGSLLFTVLMDIVGMSRFPAALGLLSTMESVTLLLGPPLAGMLVDGTGQYAYVFYACSASVSSAALFLVGSFYWLDRQRGGEETQAPPPSRPDATPSRGWQYRSVPTEGGAGGGVYPERAEFMYVTSV</sequence>
<dbReference type="GO" id="GO:0008028">
    <property type="term" value="F:monocarboxylic acid transmembrane transporter activity"/>
    <property type="evidence" value="ECO:0007669"/>
    <property type="project" value="TreeGrafter"/>
</dbReference>
<dbReference type="EMBL" id="JAFIRN010000017">
    <property type="protein sequence ID" value="KAG5832730.1"/>
    <property type="molecule type" value="Genomic_DNA"/>
</dbReference>
<feature type="transmembrane region" description="Helical" evidence="3">
    <location>
        <begin position="444"/>
        <end position="467"/>
    </location>
</feature>
<feature type="transmembrane region" description="Helical" evidence="3">
    <location>
        <begin position="413"/>
        <end position="432"/>
    </location>
</feature>
<keyword evidence="3" id="KW-1133">Transmembrane helix</keyword>
<dbReference type="Proteomes" id="UP001044222">
    <property type="component" value="Chromosome 17"/>
</dbReference>
<proteinExistence type="predicted"/>
<dbReference type="InterPro" id="IPR050327">
    <property type="entry name" value="Proton-linked_MCT"/>
</dbReference>
<feature type="region of interest" description="Disordered" evidence="2">
    <location>
        <begin position="472"/>
        <end position="495"/>
    </location>
</feature>
<name>A0A9D3LKK9_ANGAN</name>
<comment type="subcellular location">
    <subcellularLocation>
        <location evidence="1">Membrane</location>
        <topology evidence="1">Multi-pass membrane protein</topology>
    </subcellularLocation>
</comment>
<accession>A0A9D3LKK9</accession>
<evidence type="ECO:0000256" key="1">
    <source>
        <dbReference type="ARBA" id="ARBA00004141"/>
    </source>
</evidence>
<comment type="caution">
    <text evidence="4">The sequence shown here is derived from an EMBL/GenBank/DDBJ whole genome shotgun (WGS) entry which is preliminary data.</text>
</comment>